<dbReference type="Proteomes" id="UP000654279">
    <property type="component" value="Unassembled WGS sequence"/>
</dbReference>
<dbReference type="EMBL" id="JACRSO010000001">
    <property type="protein sequence ID" value="MBC8527867.1"/>
    <property type="molecule type" value="Genomic_DNA"/>
</dbReference>
<dbReference type="SUPFAM" id="SSF55136">
    <property type="entry name" value="Probable bacterial effector-binding domain"/>
    <property type="match status" value="1"/>
</dbReference>
<evidence type="ECO:0000313" key="1">
    <source>
        <dbReference type="EMBL" id="MBC8527867.1"/>
    </source>
</evidence>
<proteinExistence type="predicted"/>
<dbReference type="InterPro" id="IPR011256">
    <property type="entry name" value="Reg_factor_effector_dom_sf"/>
</dbReference>
<reference evidence="1" key="1">
    <citation type="submission" date="2020-08" db="EMBL/GenBank/DDBJ databases">
        <title>Genome public.</title>
        <authorList>
            <person name="Liu C."/>
            <person name="Sun Q."/>
        </authorList>
    </citation>
    <scope>NUCLEOTIDE SEQUENCE</scope>
    <source>
        <strain evidence="1">NSJ-44</strain>
    </source>
</reference>
<comment type="caution">
    <text evidence="1">The sequence shown here is derived from an EMBL/GenBank/DDBJ whole genome shotgun (WGS) entry which is preliminary data.</text>
</comment>
<dbReference type="AlphaFoldDB" id="A0A926HHM6"/>
<organism evidence="1 2">
    <name type="scientific">Luoshenia tenuis</name>
    <dbReference type="NCBI Taxonomy" id="2763654"/>
    <lineage>
        <taxon>Bacteria</taxon>
        <taxon>Bacillati</taxon>
        <taxon>Bacillota</taxon>
        <taxon>Clostridia</taxon>
        <taxon>Christensenellales</taxon>
        <taxon>Christensenellaceae</taxon>
        <taxon>Luoshenia</taxon>
    </lineage>
</organism>
<sequence>MGKEGSTRDGEGVIQRLWAQTNRDFDQIEPLALRKGEELVGFWGLMSDFSRSFAPWTEDFTQGIYLAGVQVPLEAQPPEGWVKWTVPAFGYAYTAVEGNYQKVFRAGLAYLRDNGLRLVGAVQEYNRPQDEQMYLYFPIARL</sequence>
<protein>
    <submittedName>
        <fullName evidence="1">GyrI-like domain-containing protein</fullName>
    </submittedName>
</protein>
<gene>
    <name evidence="1" type="ORF">H8699_00250</name>
</gene>
<dbReference type="Gene3D" id="3.20.80.10">
    <property type="entry name" value="Regulatory factor, effector binding domain"/>
    <property type="match status" value="1"/>
</dbReference>
<keyword evidence="2" id="KW-1185">Reference proteome</keyword>
<evidence type="ECO:0000313" key="2">
    <source>
        <dbReference type="Proteomes" id="UP000654279"/>
    </source>
</evidence>
<accession>A0A926HHM6</accession>
<name>A0A926HHM6_9FIRM</name>